<dbReference type="Proteomes" id="UP001203297">
    <property type="component" value="Unassembled WGS sequence"/>
</dbReference>
<sequence length="166" mass="19648">MGIVVRHESILIITSFHLPFIFTPISRVPSYTTSLLYTKLKLGSLHTNLMNTCILSTKYRTSSHLFVSLRAITSESYRHSSDHRQTRVLYSCSLLFFWRNLSPLRNHTVSRSVHSPRTRERIRIFNNTNTYTVTHIPLLDQPHHTNSRVIILFIWYRNQNPIYYTR</sequence>
<dbReference type="EMBL" id="WTXG01000062">
    <property type="protein sequence ID" value="KAI0295098.1"/>
    <property type="molecule type" value="Genomic_DNA"/>
</dbReference>
<evidence type="ECO:0000313" key="2">
    <source>
        <dbReference type="Proteomes" id="UP001203297"/>
    </source>
</evidence>
<keyword evidence="2" id="KW-1185">Reference proteome</keyword>
<gene>
    <name evidence="1" type="ORF">B0F90DRAFT_1752671</name>
</gene>
<accession>A0AAD4QJL9</accession>
<comment type="caution">
    <text evidence="1">The sequence shown here is derived from an EMBL/GenBank/DDBJ whole genome shotgun (WGS) entry which is preliminary data.</text>
</comment>
<protein>
    <submittedName>
        <fullName evidence="1">Uncharacterized protein</fullName>
    </submittedName>
</protein>
<dbReference type="AlphaFoldDB" id="A0AAD4QJL9"/>
<organism evidence="1 2">
    <name type="scientific">Multifurca ochricompacta</name>
    <dbReference type="NCBI Taxonomy" id="376703"/>
    <lineage>
        <taxon>Eukaryota</taxon>
        <taxon>Fungi</taxon>
        <taxon>Dikarya</taxon>
        <taxon>Basidiomycota</taxon>
        <taxon>Agaricomycotina</taxon>
        <taxon>Agaricomycetes</taxon>
        <taxon>Russulales</taxon>
        <taxon>Russulaceae</taxon>
        <taxon>Multifurca</taxon>
    </lineage>
</organism>
<proteinExistence type="predicted"/>
<name>A0AAD4QJL9_9AGAM</name>
<evidence type="ECO:0000313" key="1">
    <source>
        <dbReference type="EMBL" id="KAI0295098.1"/>
    </source>
</evidence>
<reference evidence="1" key="1">
    <citation type="journal article" date="2022" name="New Phytol.">
        <title>Evolutionary transition to the ectomycorrhizal habit in the genomes of a hyperdiverse lineage of mushroom-forming fungi.</title>
        <authorList>
            <person name="Looney B."/>
            <person name="Miyauchi S."/>
            <person name="Morin E."/>
            <person name="Drula E."/>
            <person name="Courty P.E."/>
            <person name="Kohler A."/>
            <person name="Kuo A."/>
            <person name="LaButti K."/>
            <person name="Pangilinan J."/>
            <person name="Lipzen A."/>
            <person name="Riley R."/>
            <person name="Andreopoulos W."/>
            <person name="He G."/>
            <person name="Johnson J."/>
            <person name="Nolan M."/>
            <person name="Tritt A."/>
            <person name="Barry K.W."/>
            <person name="Grigoriev I.V."/>
            <person name="Nagy L.G."/>
            <person name="Hibbett D."/>
            <person name="Henrissat B."/>
            <person name="Matheny P.B."/>
            <person name="Labbe J."/>
            <person name="Martin F.M."/>
        </authorList>
    </citation>
    <scope>NUCLEOTIDE SEQUENCE</scope>
    <source>
        <strain evidence="1">BPL690</strain>
    </source>
</reference>